<dbReference type="InterPro" id="IPR001810">
    <property type="entry name" value="F-box_dom"/>
</dbReference>
<sequence length="270" mass="31271">MDRVPVEVWLETFSILNKRTLFSVHRVSRPLHRIARLLLFKHFTFYPYAALGSHVILPGDIHLPGETEVKRIVRRLRFWTSDEVAPLVKECTVAPRLILYEELKLGRYVHCQNYDVILHTFLELLPRFTNLGKLSSTSIKFRQHFLDALGSLPNLRKIELQKCSLDESVMVRTQLKAVRLLVANTNDLVGVQKWLSIIGLQVRTQLSVQPPYAVPALDFMDGDIPVFPNVMTLEIRIHTLTQDVIALQRFPAVRTLRRRMGFPYNMRPNP</sequence>
<dbReference type="Gene3D" id="3.80.10.10">
    <property type="entry name" value="Ribonuclease Inhibitor"/>
    <property type="match status" value="1"/>
</dbReference>
<dbReference type="EMBL" id="JACAZH010000009">
    <property type="protein sequence ID" value="KAF7358954.1"/>
    <property type="molecule type" value="Genomic_DNA"/>
</dbReference>
<gene>
    <name evidence="2" type="ORF">MSAN_01235800</name>
</gene>
<evidence type="ECO:0000259" key="1">
    <source>
        <dbReference type="PROSITE" id="PS50181"/>
    </source>
</evidence>
<name>A0A8H6YIN5_9AGAR</name>
<comment type="caution">
    <text evidence="2">The sequence shown here is derived from an EMBL/GenBank/DDBJ whole genome shotgun (WGS) entry which is preliminary data.</text>
</comment>
<dbReference type="PROSITE" id="PS50181">
    <property type="entry name" value="FBOX"/>
    <property type="match status" value="1"/>
</dbReference>
<dbReference type="AlphaFoldDB" id="A0A8H6YIN5"/>
<dbReference type="OrthoDB" id="2864564at2759"/>
<feature type="domain" description="F-box" evidence="1">
    <location>
        <begin position="1"/>
        <end position="43"/>
    </location>
</feature>
<reference evidence="2" key="1">
    <citation type="submission" date="2020-05" db="EMBL/GenBank/DDBJ databases">
        <title>Mycena genomes resolve the evolution of fungal bioluminescence.</title>
        <authorList>
            <person name="Tsai I.J."/>
        </authorList>
    </citation>
    <scope>NUCLEOTIDE SEQUENCE</scope>
    <source>
        <strain evidence="2">160909Yilan</strain>
    </source>
</reference>
<evidence type="ECO:0000313" key="2">
    <source>
        <dbReference type="EMBL" id="KAF7358954.1"/>
    </source>
</evidence>
<organism evidence="2 3">
    <name type="scientific">Mycena sanguinolenta</name>
    <dbReference type="NCBI Taxonomy" id="230812"/>
    <lineage>
        <taxon>Eukaryota</taxon>
        <taxon>Fungi</taxon>
        <taxon>Dikarya</taxon>
        <taxon>Basidiomycota</taxon>
        <taxon>Agaricomycotina</taxon>
        <taxon>Agaricomycetes</taxon>
        <taxon>Agaricomycetidae</taxon>
        <taxon>Agaricales</taxon>
        <taxon>Marasmiineae</taxon>
        <taxon>Mycenaceae</taxon>
        <taxon>Mycena</taxon>
    </lineage>
</organism>
<dbReference type="InterPro" id="IPR036047">
    <property type="entry name" value="F-box-like_dom_sf"/>
</dbReference>
<dbReference type="SUPFAM" id="SSF81383">
    <property type="entry name" value="F-box domain"/>
    <property type="match status" value="1"/>
</dbReference>
<dbReference type="Proteomes" id="UP000623467">
    <property type="component" value="Unassembled WGS sequence"/>
</dbReference>
<evidence type="ECO:0000313" key="3">
    <source>
        <dbReference type="Proteomes" id="UP000623467"/>
    </source>
</evidence>
<dbReference type="InterPro" id="IPR032675">
    <property type="entry name" value="LRR_dom_sf"/>
</dbReference>
<protein>
    <submittedName>
        <fullName evidence="2">F-box domain-containing protein</fullName>
    </submittedName>
</protein>
<accession>A0A8H6YIN5</accession>
<proteinExistence type="predicted"/>
<keyword evidence="3" id="KW-1185">Reference proteome</keyword>